<sequence>MSINADPYGLPEGGTTTTGQLVLSVAQSGSDQGLKCFDTLVKVVCNALDKPTEPRYSELRRSSAAVDQVDAVPACAMLLRRLGFKDMGDRYRLQTSGVRAAEVARFQCALNDLEHCSDLVVRLAPAIDALGLHWTKPDGSSTFVPGPTYRERLERGAWAGSGRELPSAEDEEDAELQEALRLSMIQS</sequence>
<gene>
    <name evidence="1" type="primary">FACE1</name>
    <name evidence="1" type="ORF">SNAT2548_LOCUS2540</name>
</gene>
<dbReference type="CDD" id="cd09212">
    <property type="entry name" value="PUB"/>
    <property type="match status" value="1"/>
</dbReference>
<evidence type="ECO:0000313" key="1">
    <source>
        <dbReference type="EMBL" id="CAE6970945.1"/>
    </source>
</evidence>
<dbReference type="Gene3D" id="1.20.58.2190">
    <property type="match status" value="1"/>
</dbReference>
<organism evidence="1 2">
    <name type="scientific">Symbiodinium natans</name>
    <dbReference type="NCBI Taxonomy" id="878477"/>
    <lineage>
        <taxon>Eukaryota</taxon>
        <taxon>Sar</taxon>
        <taxon>Alveolata</taxon>
        <taxon>Dinophyceae</taxon>
        <taxon>Suessiales</taxon>
        <taxon>Symbiodiniaceae</taxon>
        <taxon>Symbiodinium</taxon>
    </lineage>
</organism>
<name>A0A812I3C1_9DINO</name>
<dbReference type="Proteomes" id="UP000604046">
    <property type="component" value="Unassembled WGS sequence"/>
</dbReference>
<dbReference type="InterPro" id="IPR003903">
    <property type="entry name" value="UIM_dom"/>
</dbReference>
<dbReference type="PROSITE" id="PS50330">
    <property type="entry name" value="UIM"/>
    <property type="match status" value="1"/>
</dbReference>
<dbReference type="EMBL" id="CAJNDS010000152">
    <property type="protein sequence ID" value="CAE6970945.1"/>
    <property type="molecule type" value="Genomic_DNA"/>
</dbReference>
<evidence type="ECO:0000313" key="2">
    <source>
        <dbReference type="Proteomes" id="UP000604046"/>
    </source>
</evidence>
<comment type="caution">
    <text evidence="1">The sequence shown here is derived from an EMBL/GenBank/DDBJ whole genome shotgun (WGS) entry which is preliminary data.</text>
</comment>
<dbReference type="AlphaFoldDB" id="A0A812I3C1"/>
<dbReference type="OrthoDB" id="49605at2759"/>
<protein>
    <submittedName>
        <fullName evidence="1">FACE1 protein</fullName>
    </submittedName>
</protein>
<keyword evidence="2" id="KW-1185">Reference proteome</keyword>
<dbReference type="InterPro" id="IPR036339">
    <property type="entry name" value="PUB-like_dom_sf"/>
</dbReference>
<dbReference type="SUPFAM" id="SSF143503">
    <property type="entry name" value="PUG domain-like"/>
    <property type="match status" value="1"/>
</dbReference>
<accession>A0A812I3C1</accession>
<proteinExistence type="predicted"/>
<reference evidence="1" key="1">
    <citation type="submission" date="2021-02" db="EMBL/GenBank/DDBJ databases">
        <authorList>
            <person name="Dougan E. K."/>
            <person name="Rhodes N."/>
            <person name="Thang M."/>
            <person name="Chan C."/>
        </authorList>
    </citation>
    <scope>NUCLEOTIDE SEQUENCE</scope>
</reference>